<accession>A0ABQ9YHB9</accession>
<protein>
    <submittedName>
        <fullName evidence="1">Uncharacterized protein</fullName>
    </submittedName>
</protein>
<sequence length="610" mass="69738">MLVDNTPLSPQSDHTIAQQTNYLKTILSMLSGDDKPVYPMMLNDLLAQATESDWALATIPDVEYIKPFEQYCEQIQPCDVPTSLPKLLTLIGKTSERECLRVCESSIPSFLLSWILSLPNEEMIKEIGECLLLWTSTLRSSSTFLTRHKTKFVGFIDHFQSVKAHFPHLKVLSQLCFSPHPEVSKVTLTALCNRSQSDSDICGFLQSDGVPSILTESSSEVEPFVKQLCGRMVEHVSQLKSFSAESSPSDETISGLSNSFHEESSLLTGDTVLEVLCGELSLVDSVFGKKATNTHSIPLNKDIVTVLKSTITACLDLLDQQKTESNCPPSDRTTLLIEILDSSWNCVINHLYRSCQSIFSEVPPLCFLLVRTYNRPSPTHSSRLGMIINFSVNQVDMVHGMLEENLIQRVIDTSKPTTVPTTHRTFHLDLIESVAKLIGTQNRWLYLEKDWKPLRPLQFERGLKPAKLYLQFILQWEEIISTWVSSDNKLPTIVTELLKETLTLERDLFYSGIIVETGREKWEVGWLVERTKEKDLGERLKLIRADDMEMKQGKKKKENERWKKRVERRREAGHEDAMEGWLTRRDNQIQLEVEEYVERMRKEYGMNNTM</sequence>
<dbReference type="Proteomes" id="UP001281761">
    <property type="component" value="Unassembled WGS sequence"/>
</dbReference>
<comment type="caution">
    <text evidence="1">The sequence shown here is derived from an EMBL/GenBank/DDBJ whole genome shotgun (WGS) entry which is preliminary data.</text>
</comment>
<dbReference type="EMBL" id="JARBJD010000008">
    <property type="protein sequence ID" value="KAK2963066.1"/>
    <property type="molecule type" value="Genomic_DNA"/>
</dbReference>
<keyword evidence="2" id="KW-1185">Reference proteome</keyword>
<gene>
    <name evidence="1" type="ORF">BLNAU_2089</name>
</gene>
<evidence type="ECO:0000313" key="1">
    <source>
        <dbReference type="EMBL" id="KAK2963066.1"/>
    </source>
</evidence>
<dbReference type="InterPro" id="IPR016024">
    <property type="entry name" value="ARM-type_fold"/>
</dbReference>
<reference evidence="1 2" key="1">
    <citation type="journal article" date="2022" name="bioRxiv">
        <title>Genomics of Preaxostyla Flagellates Illuminates Evolutionary Transitions and the Path Towards Mitochondrial Loss.</title>
        <authorList>
            <person name="Novak L.V.F."/>
            <person name="Treitli S.C."/>
            <person name="Pyrih J."/>
            <person name="Halakuc P."/>
            <person name="Pipaliya S.V."/>
            <person name="Vacek V."/>
            <person name="Brzon O."/>
            <person name="Soukal P."/>
            <person name="Eme L."/>
            <person name="Dacks J.B."/>
            <person name="Karnkowska A."/>
            <person name="Elias M."/>
            <person name="Hampl V."/>
        </authorList>
    </citation>
    <scope>NUCLEOTIDE SEQUENCE [LARGE SCALE GENOMIC DNA]</scope>
    <source>
        <strain evidence="1">NAU3</strain>
        <tissue evidence="1">Gut</tissue>
    </source>
</reference>
<evidence type="ECO:0000313" key="2">
    <source>
        <dbReference type="Proteomes" id="UP001281761"/>
    </source>
</evidence>
<name>A0ABQ9YHB9_9EUKA</name>
<dbReference type="SUPFAM" id="SSF48371">
    <property type="entry name" value="ARM repeat"/>
    <property type="match status" value="1"/>
</dbReference>
<proteinExistence type="predicted"/>
<organism evidence="1 2">
    <name type="scientific">Blattamonas nauphoetae</name>
    <dbReference type="NCBI Taxonomy" id="2049346"/>
    <lineage>
        <taxon>Eukaryota</taxon>
        <taxon>Metamonada</taxon>
        <taxon>Preaxostyla</taxon>
        <taxon>Oxymonadida</taxon>
        <taxon>Blattamonas</taxon>
    </lineage>
</organism>